<dbReference type="PANTHER" id="PTHR42663:SF6">
    <property type="entry name" value="HYDROLASE C777.06C-RELATED"/>
    <property type="match status" value="1"/>
</dbReference>
<evidence type="ECO:0000256" key="1">
    <source>
        <dbReference type="ARBA" id="ARBA00034221"/>
    </source>
</evidence>
<dbReference type="InterPro" id="IPR001279">
    <property type="entry name" value="Metallo-B-lactamas"/>
</dbReference>
<dbReference type="SMART" id="SM00849">
    <property type="entry name" value="Lactamase_B"/>
    <property type="match status" value="1"/>
</dbReference>
<dbReference type="Gene3D" id="3.60.15.10">
    <property type="entry name" value="Ribonuclease Z/Hydroxyacylglutathione hydrolase-like"/>
    <property type="match status" value="1"/>
</dbReference>
<dbReference type="Pfam" id="PF12706">
    <property type="entry name" value="Lactamase_B_2"/>
    <property type="match status" value="1"/>
</dbReference>
<dbReference type="RefSeq" id="WP_229750225.1">
    <property type="nucleotide sequence ID" value="NZ_BMHP01000002.1"/>
</dbReference>
<keyword evidence="6" id="KW-1185">Reference proteome</keyword>
<comment type="catalytic activity">
    <reaction evidence="1">
        <text>3',5'-cyclic CMP + H2O = CMP + H(+)</text>
        <dbReference type="Rhea" id="RHEA:72675"/>
        <dbReference type="ChEBI" id="CHEBI:15377"/>
        <dbReference type="ChEBI" id="CHEBI:15378"/>
        <dbReference type="ChEBI" id="CHEBI:58003"/>
        <dbReference type="ChEBI" id="CHEBI:60377"/>
    </reaction>
    <physiologicalReaction direction="left-to-right" evidence="1">
        <dbReference type="Rhea" id="RHEA:72676"/>
    </physiologicalReaction>
</comment>
<dbReference type="Proteomes" id="UP000612456">
    <property type="component" value="Unassembled WGS sequence"/>
</dbReference>
<dbReference type="AlphaFoldDB" id="A0A916YW39"/>
<dbReference type="InterPro" id="IPR036866">
    <property type="entry name" value="RibonucZ/Hydroxyglut_hydro"/>
</dbReference>
<reference evidence="5" key="2">
    <citation type="submission" date="2020-09" db="EMBL/GenBank/DDBJ databases">
        <authorList>
            <person name="Sun Q."/>
            <person name="Zhou Y."/>
        </authorList>
    </citation>
    <scope>NUCLEOTIDE SEQUENCE</scope>
    <source>
        <strain evidence="5">CGMCC 1.15178</strain>
    </source>
</reference>
<dbReference type="SUPFAM" id="SSF56281">
    <property type="entry name" value="Metallo-hydrolase/oxidoreductase"/>
    <property type="match status" value="1"/>
</dbReference>
<dbReference type="CDD" id="cd16279">
    <property type="entry name" value="metallo-hydrolase-like_MBL-fold"/>
    <property type="match status" value="1"/>
</dbReference>
<accession>A0A916YW39</accession>
<organism evidence="5 6">
    <name type="scientific">Paenibacillus nasutitermitis</name>
    <dbReference type="NCBI Taxonomy" id="1652958"/>
    <lineage>
        <taxon>Bacteria</taxon>
        <taxon>Bacillati</taxon>
        <taxon>Bacillota</taxon>
        <taxon>Bacilli</taxon>
        <taxon>Bacillales</taxon>
        <taxon>Paenibacillaceae</taxon>
        <taxon>Paenibacillus</taxon>
    </lineage>
</organism>
<comment type="function">
    <text evidence="2">Counteracts the endogenous Pycsar antiviral defense system. Phosphodiesterase that enables metal-dependent hydrolysis of host cyclic nucleotide Pycsar defense signals such as cCMP and cUMP.</text>
</comment>
<evidence type="ECO:0000313" key="6">
    <source>
        <dbReference type="Proteomes" id="UP000612456"/>
    </source>
</evidence>
<evidence type="ECO:0000259" key="4">
    <source>
        <dbReference type="SMART" id="SM00849"/>
    </source>
</evidence>
<dbReference type="PANTHER" id="PTHR42663">
    <property type="entry name" value="HYDROLASE C777.06C-RELATED-RELATED"/>
    <property type="match status" value="1"/>
</dbReference>
<proteinExistence type="predicted"/>
<evidence type="ECO:0000256" key="3">
    <source>
        <dbReference type="ARBA" id="ARBA00048505"/>
    </source>
</evidence>
<feature type="domain" description="Metallo-beta-lactamase" evidence="4">
    <location>
        <begin position="39"/>
        <end position="232"/>
    </location>
</feature>
<comment type="caution">
    <text evidence="5">The sequence shown here is derived from an EMBL/GenBank/DDBJ whole genome shotgun (WGS) entry which is preliminary data.</text>
</comment>
<comment type="catalytic activity">
    <reaction evidence="3">
        <text>3',5'-cyclic UMP + H2O = UMP + H(+)</text>
        <dbReference type="Rhea" id="RHEA:70575"/>
        <dbReference type="ChEBI" id="CHEBI:15377"/>
        <dbReference type="ChEBI" id="CHEBI:15378"/>
        <dbReference type="ChEBI" id="CHEBI:57865"/>
        <dbReference type="ChEBI" id="CHEBI:184387"/>
    </reaction>
    <physiologicalReaction direction="left-to-right" evidence="3">
        <dbReference type="Rhea" id="RHEA:70576"/>
    </physiologicalReaction>
</comment>
<protein>
    <submittedName>
        <fullName evidence="5">MBL fold metallo-hydrolase</fullName>
    </submittedName>
</protein>
<reference evidence="5" key="1">
    <citation type="journal article" date="2014" name="Int. J. Syst. Evol. Microbiol.">
        <title>Complete genome sequence of Corynebacterium casei LMG S-19264T (=DSM 44701T), isolated from a smear-ripened cheese.</title>
        <authorList>
            <consortium name="US DOE Joint Genome Institute (JGI-PGF)"/>
            <person name="Walter F."/>
            <person name="Albersmeier A."/>
            <person name="Kalinowski J."/>
            <person name="Ruckert C."/>
        </authorList>
    </citation>
    <scope>NUCLEOTIDE SEQUENCE</scope>
    <source>
        <strain evidence="5">CGMCC 1.15178</strain>
    </source>
</reference>
<evidence type="ECO:0000256" key="2">
    <source>
        <dbReference type="ARBA" id="ARBA00034301"/>
    </source>
</evidence>
<gene>
    <name evidence="5" type="ORF">GCM10010911_21880</name>
</gene>
<evidence type="ECO:0000313" key="5">
    <source>
        <dbReference type="EMBL" id="GGD63742.1"/>
    </source>
</evidence>
<dbReference type="EMBL" id="BMHP01000002">
    <property type="protein sequence ID" value="GGD63742.1"/>
    <property type="molecule type" value="Genomic_DNA"/>
</dbReference>
<name>A0A916YW39_9BACL</name>
<sequence>MSTTISFWGTGDSMGVPRVYCDCAVCEEARVEGGVNRRYRPLVHLDDSEFGTMLIDCGPDWRVQMEAAGAKRIDRILITHAHFDHIGGVAEWADMCRWLGYRGEAYAMPDVIAEINQRFPWIKRNIEFRPIEGRLLFGSWDVDCWRVNHGKNGYSYAFRFTHMTSGVSWAYCSDAIALTPGQTIPLQDLDLLILGTSFYYEPYPFESRSVYDVTEALELLSEWKTKRAVFTHLSHDIDLRRDYGLPNHVSYATTGLKVTIQG</sequence>